<comment type="caution">
    <text evidence="1">The sequence shown here is derived from an EMBL/GenBank/DDBJ whole genome shotgun (WGS) entry which is preliminary data.</text>
</comment>
<gene>
    <name evidence="1" type="ORF">D1006_38235</name>
</gene>
<evidence type="ECO:0000313" key="2">
    <source>
        <dbReference type="Proteomes" id="UP000289650"/>
    </source>
</evidence>
<protein>
    <submittedName>
        <fullName evidence="1">Uncharacterized protein</fullName>
    </submittedName>
</protein>
<name>A0A4Q2A9Q6_9BURK</name>
<dbReference type="InterPro" id="IPR011335">
    <property type="entry name" value="Restrct_endonuc-II-like"/>
</dbReference>
<organism evidence="1 2">
    <name type="scientific">Burkholderia stabilis</name>
    <dbReference type="NCBI Taxonomy" id="95485"/>
    <lineage>
        <taxon>Bacteria</taxon>
        <taxon>Pseudomonadati</taxon>
        <taxon>Pseudomonadota</taxon>
        <taxon>Betaproteobacteria</taxon>
        <taxon>Burkholderiales</taxon>
        <taxon>Burkholderiaceae</taxon>
        <taxon>Burkholderia</taxon>
        <taxon>Burkholderia cepacia complex</taxon>
    </lineage>
</organism>
<dbReference type="EMBL" id="QWEX01000003">
    <property type="protein sequence ID" value="RXV65845.1"/>
    <property type="molecule type" value="Genomic_DNA"/>
</dbReference>
<dbReference type="SUPFAM" id="SSF52980">
    <property type="entry name" value="Restriction endonuclease-like"/>
    <property type="match status" value="1"/>
</dbReference>
<reference evidence="1 2" key="1">
    <citation type="submission" date="2018-08" db="EMBL/GenBank/DDBJ databases">
        <title>Mountain-cultivated ginseng endophyte, Burkholderia stabilis and its activity against ginseng root rot disease.</title>
        <authorList>
            <person name="Tapan Kumar M."/>
            <person name="Bae H."/>
            <person name="Shanmugam G."/>
            <person name="Jeon J."/>
        </authorList>
    </citation>
    <scope>NUCLEOTIDE SEQUENCE [LARGE SCALE GENOMIC DNA]</scope>
    <source>
        <strain evidence="1 2">EB159</strain>
    </source>
</reference>
<dbReference type="OrthoDB" id="4773306at2"/>
<proteinExistence type="predicted"/>
<sequence length="351" mass="39628">MHIPCLERLYTMFSPMLVQYLVGLCCLRYDPDAVDVTIGDMVWDEAAEKDRDVDITVTIVGDDGEISAFKASEVKHEGKPLDVGAVEQLILKLNDMPKVTHKAIFSTSGYTDGARKKATSHGVDLYTLQPWENRIENDFPDFPGVGTPSEFLRQFSGSLLCWPQHKLSITCAPGSPTSFVINDEDRIYDRDGSAHPTHPTFGEYKHAILLRSTEILYMLEPAQTVLHTFPYGLREHDDFSLGPAWPHTHTLDVRADEVYAKIDEGKPFRFDSITISGNLQWQRRNSKLEFNILKRVTDDAVFAGAAVAAYGIDDERMFAMIFPSKGRELSINLFSIPEKQRNMIRKLKIKG</sequence>
<dbReference type="Proteomes" id="UP000289650">
    <property type="component" value="Unassembled WGS sequence"/>
</dbReference>
<dbReference type="AlphaFoldDB" id="A0A4Q2A9Q6"/>
<evidence type="ECO:0000313" key="1">
    <source>
        <dbReference type="EMBL" id="RXV65845.1"/>
    </source>
</evidence>
<accession>A0A4Q2A9Q6</accession>